<feature type="active site" description="Glycyl thioester intermediate" evidence="3">
    <location>
        <position position="302"/>
    </location>
</feature>
<dbReference type="PROSITE" id="PS00183">
    <property type="entry name" value="UBC_1"/>
    <property type="match status" value="1"/>
</dbReference>
<evidence type="ECO:0000256" key="2">
    <source>
        <dbReference type="ARBA" id="ARBA00022801"/>
    </source>
</evidence>
<feature type="domain" description="Tyrosine specific protein phosphatases" evidence="4">
    <location>
        <begin position="142"/>
        <end position="201"/>
    </location>
</feature>
<dbReference type="PROSITE" id="PS51181">
    <property type="entry name" value="PPASE_TENSIN"/>
    <property type="match status" value="1"/>
</dbReference>
<name>A0A3N4LGG7_9PEZI</name>
<dbReference type="InParanoid" id="A0A3N4LGG7"/>
<dbReference type="GO" id="GO:0005886">
    <property type="term" value="C:plasma membrane"/>
    <property type="evidence" value="ECO:0007669"/>
    <property type="project" value="TreeGrafter"/>
</dbReference>
<dbReference type="InterPro" id="IPR000340">
    <property type="entry name" value="Dual-sp_phosphatase_cat-dom"/>
</dbReference>
<dbReference type="InterPro" id="IPR000387">
    <property type="entry name" value="Tyr_Pase_dom"/>
</dbReference>
<evidence type="ECO:0000259" key="4">
    <source>
        <dbReference type="PROSITE" id="PS50056"/>
    </source>
</evidence>
<dbReference type="PROSITE" id="PS00383">
    <property type="entry name" value="TYR_PHOSPHATASE_1"/>
    <property type="match status" value="1"/>
</dbReference>
<dbReference type="OrthoDB" id="16692at2759"/>
<feature type="domain" description="Phosphatase tensin-type" evidence="5">
    <location>
        <begin position="45"/>
        <end position="229"/>
    </location>
</feature>
<dbReference type="InterPro" id="IPR029023">
    <property type="entry name" value="Tensin_phosphatase"/>
</dbReference>
<evidence type="ECO:0000256" key="1">
    <source>
        <dbReference type="ARBA" id="ARBA00013015"/>
    </source>
</evidence>
<dbReference type="CDD" id="cd14497">
    <property type="entry name" value="PTP_PTEN-like"/>
    <property type="match status" value="1"/>
</dbReference>
<dbReference type="InterPro" id="IPR003595">
    <property type="entry name" value="Tyr_Pase_cat"/>
</dbReference>
<dbReference type="GO" id="GO:0051896">
    <property type="term" value="P:regulation of phosphatidylinositol 3-kinase/protein kinase B signal transduction"/>
    <property type="evidence" value="ECO:0007669"/>
    <property type="project" value="TreeGrafter"/>
</dbReference>
<sequence>MVHKKLYIFVVSIPKKLFRLLASFPGFYFKTILSQSAFRAVYAGPRLRHAGSGLDMCYVSETTPTIIALSRPSSTLPLSLFCNPTSQLLEHLGKYHPTSTHVHLVFNLRGETPGYLDSELYPARVHHAPWPDHHPPPMNLLLSTVSEMNAFFAFEQDDRKKIALVHCKAGKGRSGTLISAYFVAHENKTAMEAMGVFTTKRMRIGFGEGVSIKSQRRYVNYMEQWVIGMQRRYVERKVKVTTVSVWGLKGDVEVSVVGYTAVESCSRGTWEIAPLWRARGAPGKRTNVVWHPNVEAMTGDICLGVQRWAGNGWIKICKTRAWFNAVMEAAKRDGDSQQSGRFEIPWEEMDGLKGTAIKGRRAFERCVVDWEFVEQGDMEIARSIDIMNDGEIELADDITIIGDSGDEGGKLMCSR</sequence>
<dbReference type="InterPro" id="IPR029021">
    <property type="entry name" value="Prot-tyrosine_phosphatase-like"/>
</dbReference>
<dbReference type="GO" id="GO:0005634">
    <property type="term" value="C:nucleus"/>
    <property type="evidence" value="ECO:0007669"/>
    <property type="project" value="TreeGrafter"/>
</dbReference>
<proteinExistence type="predicted"/>
<dbReference type="InterPro" id="IPR023313">
    <property type="entry name" value="UBQ-conjugating_AS"/>
</dbReference>
<dbReference type="PROSITE" id="PS50056">
    <property type="entry name" value="TYR_PHOSPHATASE_2"/>
    <property type="match status" value="1"/>
</dbReference>
<dbReference type="SMART" id="SM00404">
    <property type="entry name" value="PTPc_motif"/>
    <property type="match status" value="1"/>
</dbReference>
<dbReference type="InterPro" id="IPR016130">
    <property type="entry name" value="Tyr_Pase_AS"/>
</dbReference>
<reference evidence="6 7" key="1">
    <citation type="journal article" date="2018" name="Nat. Ecol. Evol.">
        <title>Pezizomycetes genomes reveal the molecular basis of ectomycorrhizal truffle lifestyle.</title>
        <authorList>
            <person name="Murat C."/>
            <person name="Payen T."/>
            <person name="Noel B."/>
            <person name="Kuo A."/>
            <person name="Morin E."/>
            <person name="Chen J."/>
            <person name="Kohler A."/>
            <person name="Krizsan K."/>
            <person name="Balestrini R."/>
            <person name="Da Silva C."/>
            <person name="Montanini B."/>
            <person name="Hainaut M."/>
            <person name="Levati E."/>
            <person name="Barry K.W."/>
            <person name="Belfiori B."/>
            <person name="Cichocki N."/>
            <person name="Clum A."/>
            <person name="Dockter R.B."/>
            <person name="Fauchery L."/>
            <person name="Guy J."/>
            <person name="Iotti M."/>
            <person name="Le Tacon F."/>
            <person name="Lindquist E.A."/>
            <person name="Lipzen A."/>
            <person name="Malagnac F."/>
            <person name="Mello A."/>
            <person name="Molinier V."/>
            <person name="Miyauchi S."/>
            <person name="Poulain J."/>
            <person name="Riccioni C."/>
            <person name="Rubini A."/>
            <person name="Sitrit Y."/>
            <person name="Splivallo R."/>
            <person name="Traeger S."/>
            <person name="Wang M."/>
            <person name="Zifcakova L."/>
            <person name="Wipf D."/>
            <person name="Zambonelli A."/>
            <person name="Paolocci F."/>
            <person name="Nowrousian M."/>
            <person name="Ottonello S."/>
            <person name="Baldrian P."/>
            <person name="Spatafora J.W."/>
            <person name="Henrissat B."/>
            <person name="Nagy L.G."/>
            <person name="Aury J.M."/>
            <person name="Wincker P."/>
            <person name="Grigoriev I.V."/>
            <person name="Bonfante P."/>
            <person name="Martin F.M."/>
        </authorList>
    </citation>
    <scope>NUCLEOTIDE SEQUENCE [LARGE SCALE GENOMIC DNA]</scope>
    <source>
        <strain evidence="6 7">ATCC MYA-4762</strain>
    </source>
</reference>
<dbReference type="GO" id="GO:0016314">
    <property type="term" value="F:phosphatidylinositol-3,4,5-trisphosphate 3-phosphatase activity"/>
    <property type="evidence" value="ECO:0007669"/>
    <property type="project" value="UniProtKB-EC"/>
</dbReference>
<dbReference type="GO" id="GO:0046856">
    <property type="term" value="P:phosphatidylinositol dephosphorylation"/>
    <property type="evidence" value="ECO:0007669"/>
    <property type="project" value="TreeGrafter"/>
</dbReference>
<keyword evidence="2" id="KW-0378">Hydrolase</keyword>
<dbReference type="GO" id="GO:0004725">
    <property type="term" value="F:protein tyrosine phosphatase activity"/>
    <property type="evidence" value="ECO:0007669"/>
    <property type="project" value="TreeGrafter"/>
</dbReference>
<dbReference type="GO" id="GO:0005829">
    <property type="term" value="C:cytosol"/>
    <property type="evidence" value="ECO:0007669"/>
    <property type="project" value="TreeGrafter"/>
</dbReference>
<keyword evidence="7" id="KW-1185">Reference proteome</keyword>
<organism evidence="6 7">
    <name type="scientific">Terfezia boudieri ATCC MYA-4762</name>
    <dbReference type="NCBI Taxonomy" id="1051890"/>
    <lineage>
        <taxon>Eukaryota</taxon>
        <taxon>Fungi</taxon>
        <taxon>Dikarya</taxon>
        <taxon>Ascomycota</taxon>
        <taxon>Pezizomycotina</taxon>
        <taxon>Pezizomycetes</taxon>
        <taxon>Pezizales</taxon>
        <taxon>Pezizaceae</taxon>
        <taxon>Terfezia</taxon>
    </lineage>
</organism>
<evidence type="ECO:0000259" key="5">
    <source>
        <dbReference type="PROSITE" id="PS51181"/>
    </source>
</evidence>
<dbReference type="Gene3D" id="3.90.190.10">
    <property type="entry name" value="Protein tyrosine phosphatase superfamily"/>
    <property type="match status" value="1"/>
</dbReference>
<dbReference type="InterPro" id="IPR051281">
    <property type="entry name" value="Dual-spec_lipid-protein_phosph"/>
</dbReference>
<dbReference type="PANTHER" id="PTHR12305:SF81">
    <property type="entry name" value="PHOSPHATIDYLINOSITOL 3,4,5-TRISPHOSPHATE 3-PHOSPHATASE AND DUAL-SPECIFICITY PROTEIN PHOSPHATASE PTEN"/>
    <property type="match status" value="1"/>
</dbReference>
<dbReference type="AlphaFoldDB" id="A0A3N4LGG7"/>
<evidence type="ECO:0000256" key="3">
    <source>
        <dbReference type="PROSITE-ProRule" id="PRU10133"/>
    </source>
</evidence>
<evidence type="ECO:0000313" key="6">
    <source>
        <dbReference type="EMBL" id="RPB21974.1"/>
    </source>
</evidence>
<dbReference type="GO" id="GO:0042995">
    <property type="term" value="C:cell projection"/>
    <property type="evidence" value="ECO:0007669"/>
    <property type="project" value="TreeGrafter"/>
</dbReference>
<protein>
    <recommendedName>
        <fullName evidence="1">phosphatidylinositol-3,4,5-trisphosphate 3-phosphatase</fullName>
        <ecNumber evidence="1">3.1.3.67</ecNumber>
    </recommendedName>
</protein>
<dbReference type="EC" id="3.1.3.67" evidence="1"/>
<accession>A0A3N4LGG7</accession>
<dbReference type="Pfam" id="PF00782">
    <property type="entry name" value="DSPc"/>
    <property type="match status" value="1"/>
</dbReference>
<gene>
    <name evidence="6" type="ORF">L211DRAFT_869566</name>
</gene>
<dbReference type="GO" id="GO:0043491">
    <property type="term" value="P:phosphatidylinositol 3-kinase/protein kinase B signal transduction"/>
    <property type="evidence" value="ECO:0007669"/>
    <property type="project" value="TreeGrafter"/>
</dbReference>
<dbReference type="SUPFAM" id="SSF52799">
    <property type="entry name" value="(Phosphotyrosine protein) phosphatases II"/>
    <property type="match status" value="1"/>
</dbReference>
<dbReference type="EMBL" id="ML121555">
    <property type="protein sequence ID" value="RPB21974.1"/>
    <property type="molecule type" value="Genomic_DNA"/>
</dbReference>
<dbReference type="Proteomes" id="UP000267821">
    <property type="component" value="Unassembled WGS sequence"/>
</dbReference>
<dbReference type="PANTHER" id="PTHR12305">
    <property type="entry name" value="PHOSPHATASE WITH HOMOLOGY TO TENSIN"/>
    <property type="match status" value="1"/>
</dbReference>
<dbReference type="STRING" id="1051890.A0A3N4LGG7"/>
<evidence type="ECO:0000313" key="7">
    <source>
        <dbReference type="Proteomes" id="UP000267821"/>
    </source>
</evidence>